<reference evidence="1 2" key="1">
    <citation type="submission" date="2012-09" db="EMBL/GenBank/DDBJ databases">
        <title>The Genome Sequence of Alloiococcus otitis ATCC 51267.</title>
        <authorList>
            <consortium name="The Broad Institute Genome Sequencing Platform"/>
            <person name="Earl A."/>
            <person name="Ward D."/>
            <person name="Feldgarden M."/>
            <person name="Gevers D."/>
            <person name="Huys G."/>
            <person name="Walker B."/>
            <person name="Young S.K."/>
            <person name="Zeng Q."/>
            <person name="Gargeya S."/>
            <person name="Fitzgerald M."/>
            <person name="Haas B."/>
            <person name="Abouelleil A."/>
            <person name="Alvarado L."/>
            <person name="Arachchi H.M."/>
            <person name="Berlin A.M."/>
            <person name="Chapman S.B."/>
            <person name="Goldberg J."/>
            <person name="Griggs A."/>
            <person name="Gujja S."/>
            <person name="Hansen M."/>
            <person name="Howarth C."/>
            <person name="Imamovic A."/>
            <person name="Larimer J."/>
            <person name="McCowen C."/>
            <person name="Montmayeur A."/>
            <person name="Murphy C."/>
            <person name="Neiman D."/>
            <person name="Pearson M."/>
            <person name="Priest M."/>
            <person name="Roberts A."/>
            <person name="Saif S."/>
            <person name="Shea T."/>
            <person name="Sisk P."/>
            <person name="Sykes S."/>
            <person name="Wortman J."/>
            <person name="Nusbaum C."/>
            <person name="Birren B."/>
        </authorList>
    </citation>
    <scope>NUCLEOTIDE SEQUENCE [LARGE SCALE GENOMIC DNA]</scope>
    <source>
        <strain evidence="1 2">ATCC 51267</strain>
    </source>
</reference>
<organism evidence="1 2">
    <name type="scientific">Alloiococcus otitis ATCC 51267</name>
    <dbReference type="NCBI Taxonomy" id="883081"/>
    <lineage>
        <taxon>Bacteria</taxon>
        <taxon>Bacillati</taxon>
        <taxon>Bacillota</taxon>
        <taxon>Bacilli</taxon>
        <taxon>Lactobacillales</taxon>
        <taxon>Carnobacteriaceae</taxon>
        <taxon>Alloiococcus</taxon>
    </lineage>
</organism>
<dbReference type="HOGENOM" id="CLU_2152995_0_0_9"/>
<evidence type="ECO:0000313" key="2">
    <source>
        <dbReference type="Proteomes" id="UP000009875"/>
    </source>
</evidence>
<dbReference type="Proteomes" id="UP000009875">
    <property type="component" value="Unassembled WGS sequence"/>
</dbReference>
<gene>
    <name evidence="1" type="ORF">HMPREF9698_00348</name>
</gene>
<keyword evidence="2" id="KW-1185">Reference proteome</keyword>
<dbReference type="STRING" id="883081.HMPREF9698_00348"/>
<protein>
    <submittedName>
        <fullName evidence="1">Uncharacterized protein</fullName>
    </submittedName>
</protein>
<sequence length="111" mass="12139">MNKVTASIGIAFGAGAGYVLAHLLAPMPGEEFQAKLDLEGKKLKRRALLKADDLIKRLNYAIGRQVSKEEARRLNDLRRDIDQASDQTDVAIGAGYGDEPIIQLEDSDLTD</sequence>
<dbReference type="AlphaFoldDB" id="K9EDT5"/>
<proteinExistence type="predicted"/>
<dbReference type="RefSeq" id="WP_003776730.1">
    <property type="nucleotide sequence ID" value="NZ_JH992957.1"/>
</dbReference>
<name>K9EDT5_9LACT</name>
<comment type="caution">
    <text evidence="1">The sequence shown here is derived from an EMBL/GenBank/DDBJ whole genome shotgun (WGS) entry which is preliminary data.</text>
</comment>
<accession>K9EDT5</accession>
<evidence type="ECO:0000313" key="1">
    <source>
        <dbReference type="EMBL" id="EKU94036.1"/>
    </source>
</evidence>
<dbReference type="EMBL" id="AGXA01000005">
    <property type="protein sequence ID" value="EKU94036.1"/>
    <property type="molecule type" value="Genomic_DNA"/>
</dbReference>